<evidence type="ECO:0000259" key="9">
    <source>
        <dbReference type="PROSITE" id="PS51007"/>
    </source>
</evidence>
<dbReference type="InterPro" id="IPR009056">
    <property type="entry name" value="Cyt_c-like_dom"/>
</dbReference>
<feature type="domain" description="Cytochrome c" evidence="9">
    <location>
        <begin position="36"/>
        <end position="134"/>
    </location>
</feature>
<evidence type="ECO:0000256" key="2">
    <source>
        <dbReference type="ARBA" id="ARBA00022448"/>
    </source>
</evidence>
<keyword evidence="11" id="KW-1185">Reference proteome</keyword>
<dbReference type="InterPro" id="IPR008168">
    <property type="entry name" value="Cyt_C_IC"/>
</dbReference>
<keyword evidence="2" id="KW-0813">Transport</keyword>
<evidence type="ECO:0000256" key="6">
    <source>
        <dbReference type="ARBA" id="ARBA00022982"/>
    </source>
</evidence>
<evidence type="ECO:0000256" key="8">
    <source>
        <dbReference type="PROSITE-ProRule" id="PRU00433"/>
    </source>
</evidence>
<reference evidence="11" key="1">
    <citation type="submission" date="2016-10" db="EMBL/GenBank/DDBJ databases">
        <authorList>
            <person name="Varghese N."/>
            <person name="Submissions S."/>
        </authorList>
    </citation>
    <scope>NUCLEOTIDE SEQUENCE [LARGE SCALE GENOMIC DNA]</scope>
    <source>
        <strain evidence="11">DSM 28453</strain>
    </source>
</reference>
<dbReference type="Pfam" id="PF13442">
    <property type="entry name" value="Cytochrome_CBB3"/>
    <property type="match status" value="1"/>
</dbReference>
<evidence type="ECO:0000256" key="4">
    <source>
        <dbReference type="ARBA" id="ARBA00022660"/>
    </source>
</evidence>
<dbReference type="Gene3D" id="1.10.760.10">
    <property type="entry name" value="Cytochrome c-like domain"/>
    <property type="match status" value="1"/>
</dbReference>
<dbReference type="OrthoDB" id="9811281at2"/>
<keyword evidence="3 8" id="KW-0349">Heme</keyword>
<accession>A0A1I4DR12</accession>
<dbReference type="GO" id="GO:0020037">
    <property type="term" value="F:heme binding"/>
    <property type="evidence" value="ECO:0007669"/>
    <property type="project" value="InterPro"/>
</dbReference>
<dbReference type="GO" id="GO:0009055">
    <property type="term" value="F:electron transfer activity"/>
    <property type="evidence" value="ECO:0007669"/>
    <property type="project" value="InterPro"/>
</dbReference>
<dbReference type="AlphaFoldDB" id="A0A1I4DR12"/>
<comment type="cofactor">
    <cofactor evidence="1">
        <name>heme c</name>
        <dbReference type="ChEBI" id="CHEBI:61717"/>
    </cofactor>
</comment>
<evidence type="ECO:0000256" key="5">
    <source>
        <dbReference type="ARBA" id="ARBA00022723"/>
    </source>
</evidence>
<dbReference type="InterPro" id="IPR036909">
    <property type="entry name" value="Cyt_c-like_dom_sf"/>
</dbReference>
<dbReference type="PROSITE" id="PS51007">
    <property type="entry name" value="CYTC"/>
    <property type="match status" value="1"/>
</dbReference>
<keyword evidence="6" id="KW-0249">Electron transport</keyword>
<protein>
    <submittedName>
        <fullName evidence="10">Cytochrome C oxidase, cbb3-type, subunit III</fullName>
    </submittedName>
</protein>
<dbReference type="PANTHER" id="PTHR35008:SF4">
    <property type="entry name" value="BLL4482 PROTEIN"/>
    <property type="match status" value="1"/>
</dbReference>
<dbReference type="RefSeq" id="WP_093323306.1">
    <property type="nucleotide sequence ID" value="NZ_FOSZ01000003.1"/>
</dbReference>
<keyword evidence="5 8" id="KW-0479">Metal-binding</keyword>
<keyword evidence="4" id="KW-0679">Respiratory chain</keyword>
<dbReference type="GO" id="GO:0005506">
    <property type="term" value="F:iron ion binding"/>
    <property type="evidence" value="ECO:0007669"/>
    <property type="project" value="InterPro"/>
</dbReference>
<dbReference type="Proteomes" id="UP000198851">
    <property type="component" value="Unassembled WGS sequence"/>
</dbReference>
<evidence type="ECO:0000256" key="1">
    <source>
        <dbReference type="ARBA" id="ARBA00001926"/>
    </source>
</evidence>
<keyword evidence="7 8" id="KW-0408">Iron</keyword>
<dbReference type="PANTHER" id="PTHR35008">
    <property type="entry name" value="BLL4482 PROTEIN-RELATED"/>
    <property type="match status" value="1"/>
</dbReference>
<gene>
    <name evidence="10" type="ORF">SAMN04488036_103320</name>
</gene>
<proteinExistence type="predicted"/>
<dbReference type="SUPFAM" id="SSF46626">
    <property type="entry name" value="Cytochrome c"/>
    <property type="match status" value="1"/>
</dbReference>
<evidence type="ECO:0000313" key="11">
    <source>
        <dbReference type="Proteomes" id="UP000198851"/>
    </source>
</evidence>
<evidence type="ECO:0000313" key="10">
    <source>
        <dbReference type="EMBL" id="SFK95070.1"/>
    </source>
</evidence>
<evidence type="ECO:0000256" key="7">
    <source>
        <dbReference type="ARBA" id="ARBA00023004"/>
    </source>
</evidence>
<dbReference type="STRING" id="1280847.SAMN04488036_103320"/>
<sequence>MRWIIAIGCGVALVVGAVWAMQGGTQTEGLPYNDAASVARGQALYAENCASCHGAALEGEDNWRQQKASGRMPAPPHDASGHTWHHSDDTLIAITTLGTAAVVGQGYESDMPGFGESLSDRDIREVLGFIKSTWPDEIIERHNSIGG</sequence>
<organism evidence="10 11">
    <name type="scientific">Shimia haliotis</name>
    <dbReference type="NCBI Taxonomy" id="1280847"/>
    <lineage>
        <taxon>Bacteria</taxon>
        <taxon>Pseudomonadati</taxon>
        <taxon>Pseudomonadota</taxon>
        <taxon>Alphaproteobacteria</taxon>
        <taxon>Rhodobacterales</taxon>
        <taxon>Roseobacteraceae</taxon>
    </lineage>
</organism>
<name>A0A1I4DR12_9RHOB</name>
<dbReference type="PRINTS" id="PR00605">
    <property type="entry name" value="CYTCHROMECIC"/>
</dbReference>
<dbReference type="EMBL" id="FOSZ01000003">
    <property type="protein sequence ID" value="SFK95070.1"/>
    <property type="molecule type" value="Genomic_DNA"/>
</dbReference>
<evidence type="ECO:0000256" key="3">
    <source>
        <dbReference type="ARBA" id="ARBA00022617"/>
    </source>
</evidence>
<dbReference type="InterPro" id="IPR051459">
    <property type="entry name" value="Cytochrome_c-type_DH"/>
</dbReference>